<evidence type="ECO:0000313" key="7">
    <source>
        <dbReference type="EMBL" id="SFM62793.1"/>
    </source>
</evidence>
<comment type="similarity">
    <text evidence="5">Belongs to the binding-protein-dependent transport system permease family.</text>
</comment>
<accession>A0A1I4SET0</accession>
<protein>
    <submittedName>
        <fullName evidence="7">Tungstate transport system permease protein</fullName>
    </submittedName>
</protein>
<dbReference type="PANTHER" id="PTHR43632:SF1">
    <property type="entry name" value="PERMEASE COMPONENT OF TUNGSTATE ABC TRANSPORTER"/>
    <property type="match status" value="1"/>
</dbReference>
<organism evidence="7 8">
    <name type="scientific">Thermodesulforhabdus norvegica</name>
    <dbReference type="NCBI Taxonomy" id="39841"/>
    <lineage>
        <taxon>Bacteria</taxon>
        <taxon>Pseudomonadati</taxon>
        <taxon>Thermodesulfobacteriota</taxon>
        <taxon>Syntrophobacteria</taxon>
        <taxon>Syntrophobacterales</taxon>
        <taxon>Thermodesulforhabdaceae</taxon>
        <taxon>Thermodesulforhabdus</taxon>
    </lineage>
</organism>
<feature type="domain" description="ABC transmembrane type-1" evidence="6">
    <location>
        <begin position="26"/>
        <end position="222"/>
    </location>
</feature>
<dbReference type="CDD" id="cd06261">
    <property type="entry name" value="TM_PBP2"/>
    <property type="match status" value="1"/>
</dbReference>
<evidence type="ECO:0000256" key="5">
    <source>
        <dbReference type="RuleBase" id="RU363032"/>
    </source>
</evidence>
<feature type="transmembrane region" description="Helical" evidence="5">
    <location>
        <begin position="97"/>
        <end position="123"/>
    </location>
</feature>
<dbReference type="PROSITE" id="PS50928">
    <property type="entry name" value="ABC_TM1"/>
    <property type="match status" value="1"/>
</dbReference>
<dbReference type="Pfam" id="PF00528">
    <property type="entry name" value="BPD_transp_1"/>
    <property type="match status" value="1"/>
</dbReference>
<dbReference type="AlphaFoldDB" id="A0A1I4SET0"/>
<keyword evidence="3 5" id="KW-1133">Transmembrane helix</keyword>
<evidence type="ECO:0000259" key="6">
    <source>
        <dbReference type="PROSITE" id="PS50928"/>
    </source>
</evidence>
<evidence type="ECO:0000313" key="8">
    <source>
        <dbReference type="Proteomes" id="UP000199611"/>
    </source>
</evidence>
<name>A0A1I4SET0_9BACT</name>
<dbReference type="NCBIfam" id="NF038017">
    <property type="entry name" value="ABC_perm1"/>
    <property type="match status" value="1"/>
</dbReference>
<reference evidence="7 8" key="1">
    <citation type="submission" date="2016-10" db="EMBL/GenBank/DDBJ databases">
        <authorList>
            <person name="de Groot N.N."/>
        </authorList>
    </citation>
    <scope>NUCLEOTIDE SEQUENCE [LARGE SCALE GENOMIC DNA]</scope>
    <source>
        <strain evidence="7 8">DSM 9990</strain>
    </source>
</reference>
<dbReference type="Proteomes" id="UP000199611">
    <property type="component" value="Unassembled WGS sequence"/>
</dbReference>
<evidence type="ECO:0000256" key="1">
    <source>
        <dbReference type="ARBA" id="ARBA00004651"/>
    </source>
</evidence>
<dbReference type="InterPro" id="IPR049783">
    <property type="entry name" value="ABC_perm_TupB-like"/>
</dbReference>
<evidence type="ECO:0000256" key="2">
    <source>
        <dbReference type="ARBA" id="ARBA00022692"/>
    </source>
</evidence>
<evidence type="ECO:0000256" key="4">
    <source>
        <dbReference type="ARBA" id="ARBA00023136"/>
    </source>
</evidence>
<evidence type="ECO:0000256" key="3">
    <source>
        <dbReference type="ARBA" id="ARBA00022989"/>
    </source>
</evidence>
<comment type="subcellular location">
    <subcellularLocation>
        <location evidence="1 5">Cell membrane</location>
        <topology evidence="1 5">Multi-pass membrane protein</topology>
    </subcellularLocation>
</comment>
<sequence>MEYIFSGLVGAVALLMSRDAETFSAIYATVVVTSYSMAASLLIGVPLGFVLGYFEFRGKRLVRTIVDTCLALPTVLIGLVVYALISRRGPLGELGLLFTLKAIAIGQAILALPIIMALTATAVESLDRQLRITVLTLGARGKQVLLTTIWEARHAILAAALTAYGRVLTEVGISMMVGGNIKWHTRTITTAIALETGKGNFSQGIALGLVLMFIAFAVNVALSFLKKRTQ</sequence>
<keyword evidence="8" id="KW-1185">Reference proteome</keyword>
<dbReference type="GO" id="GO:0005886">
    <property type="term" value="C:plasma membrane"/>
    <property type="evidence" value="ECO:0007669"/>
    <property type="project" value="UniProtKB-SubCell"/>
</dbReference>
<dbReference type="STRING" id="39841.SAMN05660836_00917"/>
<feature type="transmembrane region" description="Helical" evidence="5">
    <location>
        <begin position="204"/>
        <end position="225"/>
    </location>
</feature>
<dbReference type="Gene3D" id="1.10.3720.10">
    <property type="entry name" value="MetI-like"/>
    <property type="match status" value="1"/>
</dbReference>
<keyword evidence="4 5" id="KW-0472">Membrane</keyword>
<dbReference type="SUPFAM" id="SSF161098">
    <property type="entry name" value="MetI-like"/>
    <property type="match status" value="1"/>
</dbReference>
<dbReference type="InterPro" id="IPR035906">
    <property type="entry name" value="MetI-like_sf"/>
</dbReference>
<dbReference type="GO" id="GO:0055085">
    <property type="term" value="P:transmembrane transport"/>
    <property type="evidence" value="ECO:0007669"/>
    <property type="project" value="InterPro"/>
</dbReference>
<feature type="transmembrane region" description="Helical" evidence="5">
    <location>
        <begin position="65"/>
        <end position="85"/>
    </location>
</feature>
<proteinExistence type="inferred from homology"/>
<keyword evidence="5" id="KW-0813">Transport</keyword>
<dbReference type="OrthoDB" id="9781724at2"/>
<gene>
    <name evidence="7" type="ORF">SAMN05660836_00917</name>
</gene>
<dbReference type="EMBL" id="FOUU01000002">
    <property type="protein sequence ID" value="SFM62793.1"/>
    <property type="molecule type" value="Genomic_DNA"/>
</dbReference>
<keyword evidence="2 5" id="KW-0812">Transmembrane</keyword>
<dbReference type="PANTHER" id="PTHR43632">
    <property type="entry name" value="PERMEASE COMPONENT OF TUNGSTATE ABC TRANSPORTER"/>
    <property type="match status" value="1"/>
</dbReference>
<dbReference type="RefSeq" id="WP_093393825.1">
    <property type="nucleotide sequence ID" value="NZ_FOUU01000002.1"/>
</dbReference>
<dbReference type="InterPro" id="IPR000515">
    <property type="entry name" value="MetI-like"/>
</dbReference>
<feature type="transmembrane region" description="Helical" evidence="5">
    <location>
        <begin position="34"/>
        <end position="53"/>
    </location>
</feature>